<organism evidence="3 4">
    <name type="scientific">Porphyra umbilicalis</name>
    <name type="common">Purple laver</name>
    <name type="synonym">Red alga</name>
    <dbReference type="NCBI Taxonomy" id="2786"/>
    <lineage>
        <taxon>Eukaryota</taxon>
        <taxon>Rhodophyta</taxon>
        <taxon>Bangiophyceae</taxon>
        <taxon>Bangiales</taxon>
        <taxon>Bangiaceae</taxon>
        <taxon>Porphyra</taxon>
    </lineage>
</organism>
<evidence type="ECO:0008006" key="5">
    <source>
        <dbReference type="Google" id="ProtNLM"/>
    </source>
</evidence>
<gene>
    <name evidence="3" type="ORF">BU14_0144s0023</name>
</gene>
<dbReference type="AlphaFoldDB" id="A0A1X6P9H3"/>
<dbReference type="Proteomes" id="UP000218209">
    <property type="component" value="Unassembled WGS sequence"/>
</dbReference>
<keyword evidence="2" id="KW-1015">Disulfide bond</keyword>
<dbReference type="Pfam" id="PF10203">
    <property type="entry name" value="Pet191_N"/>
    <property type="match status" value="1"/>
</dbReference>
<reference evidence="3 4" key="1">
    <citation type="submission" date="2017-03" db="EMBL/GenBank/DDBJ databases">
        <title>WGS assembly of Porphyra umbilicalis.</title>
        <authorList>
            <person name="Brawley S.H."/>
            <person name="Blouin N.A."/>
            <person name="Ficko-Blean E."/>
            <person name="Wheeler G.L."/>
            <person name="Lohr M."/>
            <person name="Goodson H.V."/>
            <person name="Jenkins J.W."/>
            <person name="Blaby-Haas C.E."/>
            <person name="Helliwell K.E."/>
            <person name="Chan C."/>
            <person name="Marriage T."/>
            <person name="Bhattacharya D."/>
            <person name="Klein A.S."/>
            <person name="Badis Y."/>
            <person name="Brodie J."/>
            <person name="Cao Y."/>
            <person name="Collen J."/>
            <person name="Dittami S.M."/>
            <person name="Gachon C.M."/>
            <person name="Green B.R."/>
            <person name="Karpowicz S."/>
            <person name="Kim J.W."/>
            <person name="Kudahl U."/>
            <person name="Lin S."/>
            <person name="Michel G."/>
            <person name="Mittag M."/>
            <person name="Olson B.J."/>
            <person name="Pangilinan J."/>
            <person name="Peng Y."/>
            <person name="Qiu H."/>
            <person name="Shu S."/>
            <person name="Singer J.T."/>
            <person name="Smith A.G."/>
            <person name="Sprecher B.N."/>
            <person name="Wagner V."/>
            <person name="Wang W."/>
            <person name="Wang Z.-Y."/>
            <person name="Yan J."/>
            <person name="Yarish C."/>
            <person name="Zoeuner-Riek S."/>
            <person name="Zhuang Y."/>
            <person name="Zou Y."/>
            <person name="Lindquist E.A."/>
            <person name="Grimwood J."/>
            <person name="Barry K."/>
            <person name="Rokhsar D.S."/>
            <person name="Schmutz J."/>
            <person name="Stiller J.W."/>
            <person name="Grossman A.R."/>
            <person name="Prochnik S.E."/>
        </authorList>
    </citation>
    <scope>NUCLEOTIDE SEQUENCE [LARGE SCALE GENOMIC DNA]</scope>
    <source>
        <strain evidence="3">4086291</strain>
    </source>
</reference>
<dbReference type="GO" id="GO:0005739">
    <property type="term" value="C:mitochondrion"/>
    <property type="evidence" value="ECO:0007669"/>
    <property type="project" value="TreeGrafter"/>
</dbReference>
<dbReference type="OrthoDB" id="282149at2759"/>
<keyword evidence="4" id="KW-1185">Reference proteome</keyword>
<dbReference type="PANTHER" id="PTHR28627">
    <property type="entry name" value="CYTOCHROME C OXIDASE ASSEMBLY FACTOR 5"/>
    <property type="match status" value="1"/>
</dbReference>
<protein>
    <recommendedName>
        <fullName evidence="5">Cytochrome c oxidase assembly factor 5</fullName>
    </recommendedName>
</protein>
<sequence length="74" mass="8124">MSKSCTGLFDDMVRCLSDSPCVRQHPTPAEALRDCARAEADGVADTCKAVIAAYATCRKSQLNMRRRIRGMPGY</sequence>
<accession>A0A1X6P9H3</accession>
<evidence type="ECO:0000313" key="4">
    <source>
        <dbReference type="Proteomes" id="UP000218209"/>
    </source>
</evidence>
<dbReference type="EMBL" id="KV918835">
    <property type="protein sequence ID" value="OSX77559.1"/>
    <property type="molecule type" value="Genomic_DNA"/>
</dbReference>
<proteinExistence type="inferred from homology"/>
<dbReference type="GO" id="GO:0033617">
    <property type="term" value="P:mitochondrial respiratory chain complex IV assembly"/>
    <property type="evidence" value="ECO:0007669"/>
    <property type="project" value="TreeGrafter"/>
</dbReference>
<evidence type="ECO:0000256" key="2">
    <source>
        <dbReference type="ARBA" id="ARBA00023157"/>
    </source>
</evidence>
<evidence type="ECO:0000313" key="3">
    <source>
        <dbReference type="EMBL" id="OSX77559.1"/>
    </source>
</evidence>
<name>A0A1X6P9H3_PORUM</name>
<evidence type="ECO:0000256" key="1">
    <source>
        <dbReference type="ARBA" id="ARBA00007785"/>
    </source>
</evidence>
<dbReference type="PANTHER" id="PTHR28627:SF1">
    <property type="entry name" value="CYTOCHROME C OXIDASE ASSEMBLY FACTOR 5"/>
    <property type="match status" value="1"/>
</dbReference>
<comment type="similarity">
    <text evidence="1">Belongs to the PET191 family.</text>
</comment>
<dbReference type="InterPro" id="IPR018793">
    <property type="entry name" value="Cyt_c_oxidase_assmbl_Pet191"/>
</dbReference>